<feature type="transmembrane region" description="Helical" evidence="1">
    <location>
        <begin position="380"/>
        <end position="399"/>
    </location>
</feature>
<gene>
    <name evidence="2" type="ORF">EHT87_18310</name>
</gene>
<evidence type="ECO:0000313" key="2">
    <source>
        <dbReference type="EMBL" id="RRB14191.1"/>
    </source>
</evidence>
<feature type="transmembrane region" description="Helical" evidence="1">
    <location>
        <begin position="359"/>
        <end position="374"/>
    </location>
</feature>
<feature type="transmembrane region" description="Helical" evidence="1">
    <location>
        <begin position="411"/>
        <end position="428"/>
    </location>
</feature>
<feature type="transmembrane region" description="Helical" evidence="1">
    <location>
        <begin position="38"/>
        <end position="55"/>
    </location>
</feature>
<keyword evidence="1" id="KW-0812">Transmembrane</keyword>
<feature type="transmembrane region" description="Helical" evidence="1">
    <location>
        <begin position="262"/>
        <end position="281"/>
    </location>
</feature>
<accession>A0A3P1CLI2</accession>
<name>A0A3P1CLI2_9BACT</name>
<sequence>MSLFYLAVNPSVPYMDYPGSVHNFLIEWMTFTRLSHKIYFILKIGFAAGLFFLATRKNPTRKQQTGLLILALLAVFSLRLPNLVLPEQNLDESFMITGAGTMLNKPLVFKSFDGTTIGPIHYYLLALSYWLMGPLNYTSVRILGLLFSILPSIFLIYRSIRLLYNQEIASIVVFGYTLCMAGITFFEFIAYSSEVLPHLIILIELLCLSAILAGRKFVYAGFLCFAAGLMPYAKLQGVPIAGLIVVFLFIERARELTVKRAVLLGVLGLVPSIGVGLYLYFTDLFPDFYASYILYNLNYSSSSSNLNWTLPVKMVFGNADMPRMASDILPFFLFTFFCILGLGTRLLVSQAPMASKRRVIYAFLLVGVAWFSVIKPGHGFQHYLFFFFAPLFWGLGVVCGENQQLVTTSRYKYALFVPFLLFFLLPILERNKGIEYAYRPRERPDPLVSVIKSMAKPTDRISIWGHGNLAHVYCHTGLLPGTRDVFASRQIYPSTLQPYFIRRYIDDLHRNRPRFILEDIRNEKNKTRLQAIDARFMADYRVHSILDSVKVYVRQE</sequence>
<feature type="transmembrane region" description="Helical" evidence="1">
    <location>
        <begin position="219"/>
        <end position="250"/>
    </location>
</feature>
<feature type="transmembrane region" description="Helical" evidence="1">
    <location>
        <begin position="112"/>
        <end position="132"/>
    </location>
</feature>
<proteinExistence type="predicted"/>
<organism evidence="2 3">
    <name type="scientific">Larkinella knui</name>
    <dbReference type="NCBI Taxonomy" id="2025310"/>
    <lineage>
        <taxon>Bacteria</taxon>
        <taxon>Pseudomonadati</taxon>
        <taxon>Bacteroidota</taxon>
        <taxon>Cytophagia</taxon>
        <taxon>Cytophagales</taxon>
        <taxon>Spirosomataceae</taxon>
        <taxon>Larkinella</taxon>
    </lineage>
</organism>
<keyword evidence="3" id="KW-1185">Reference proteome</keyword>
<evidence type="ECO:0000256" key="1">
    <source>
        <dbReference type="SAM" id="Phobius"/>
    </source>
</evidence>
<feature type="transmembrane region" description="Helical" evidence="1">
    <location>
        <begin position="328"/>
        <end position="347"/>
    </location>
</feature>
<evidence type="ECO:0000313" key="3">
    <source>
        <dbReference type="Proteomes" id="UP000274271"/>
    </source>
</evidence>
<keyword evidence="1" id="KW-1133">Transmembrane helix</keyword>
<protein>
    <submittedName>
        <fullName evidence="2">Uncharacterized protein</fullName>
    </submittedName>
</protein>
<keyword evidence="1" id="KW-0472">Membrane</keyword>
<reference evidence="2 3" key="1">
    <citation type="submission" date="2018-11" db="EMBL/GenBank/DDBJ databases">
        <authorList>
            <person name="Zhou Z."/>
            <person name="Wang G."/>
        </authorList>
    </citation>
    <scope>NUCLEOTIDE SEQUENCE [LARGE SCALE GENOMIC DNA]</scope>
    <source>
        <strain evidence="2 3">KCTC42998</strain>
    </source>
</reference>
<dbReference type="OrthoDB" id="923388at2"/>
<dbReference type="EMBL" id="RQJP01000003">
    <property type="protein sequence ID" value="RRB14191.1"/>
    <property type="molecule type" value="Genomic_DNA"/>
</dbReference>
<feature type="transmembrane region" description="Helical" evidence="1">
    <location>
        <begin position="139"/>
        <end position="157"/>
    </location>
</feature>
<dbReference type="Proteomes" id="UP000274271">
    <property type="component" value="Unassembled WGS sequence"/>
</dbReference>
<dbReference type="RefSeq" id="WP_124908083.1">
    <property type="nucleotide sequence ID" value="NZ_RQJP01000003.1"/>
</dbReference>
<comment type="caution">
    <text evidence="2">The sequence shown here is derived from an EMBL/GenBank/DDBJ whole genome shotgun (WGS) entry which is preliminary data.</text>
</comment>
<feature type="transmembrane region" description="Helical" evidence="1">
    <location>
        <begin position="195"/>
        <end position="213"/>
    </location>
</feature>
<feature type="transmembrane region" description="Helical" evidence="1">
    <location>
        <begin position="67"/>
        <end position="85"/>
    </location>
</feature>
<feature type="transmembrane region" description="Helical" evidence="1">
    <location>
        <begin position="169"/>
        <end position="188"/>
    </location>
</feature>
<dbReference type="AlphaFoldDB" id="A0A3P1CLI2"/>